<proteinExistence type="predicted"/>
<dbReference type="Gene3D" id="2.10.25.10">
    <property type="entry name" value="Laminin"/>
    <property type="match status" value="1"/>
</dbReference>
<keyword evidence="4" id="KW-1185">Reference proteome</keyword>
<dbReference type="Proteomes" id="UP000075881">
    <property type="component" value="Unassembled WGS sequence"/>
</dbReference>
<dbReference type="VEuPathDB" id="VectorBase:ACHR008798"/>
<evidence type="ECO:0000259" key="2">
    <source>
        <dbReference type="Pfam" id="PF01826"/>
    </source>
</evidence>
<feature type="chain" id="PRO_5008125394" description="TIL domain-containing protein" evidence="1">
    <location>
        <begin position="20"/>
        <end position="91"/>
    </location>
</feature>
<sequence length="91" mass="10393">MKSTTLVLLLALVVVSVMADNFQPWHGCRQDEEFSECTPACSRYCFGPLVPPCNETCVEKCVCRAGYVRKYMEGGECVRYEDCLKAWEERL</sequence>
<keyword evidence="1" id="KW-0732">Signal</keyword>
<reference evidence="4" key="1">
    <citation type="submission" date="2013-03" db="EMBL/GenBank/DDBJ databases">
        <title>The Genome Sequence of Anopheles christyi ACHKN1017.</title>
        <authorList>
            <consortium name="The Broad Institute Genomics Platform"/>
            <person name="Neafsey D.E."/>
            <person name="Besansky N."/>
            <person name="Walker B."/>
            <person name="Young S.K."/>
            <person name="Zeng Q."/>
            <person name="Gargeya S."/>
            <person name="Fitzgerald M."/>
            <person name="Haas B."/>
            <person name="Abouelleil A."/>
            <person name="Allen A.W."/>
            <person name="Alvarado L."/>
            <person name="Arachchi H.M."/>
            <person name="Berlin A.M."/>
            <person name="Chapman S.B."/>
            <person name="Gainer-Dewar J."/>
            <person name="Goldberg J."/>
            <person name="Griggs A."/>
            <person name="Gujja S."/>
            <person name="Hansen M."/>
            <person name="Howarth C."/>
            <person name="Imamovic A."/>
            <person name="Ireland A."/>
            <person name="Larimer J."/>
            <person name="McCowan C."/>
            <person name="Murphy C."/>
            <person name="Pearson M."/>
            <person name="Poon T.W."/>
            <person name="Priest M."/>
            <person name="Roberts A."/>
            <person name="Saif S."/>
            <person name="Shea T."/>
            <person name="Sisk P."/>
            <person name="Sykes S."/>
            <person name="Wortman J."/>
            <person name="Nusbaum C."/>
            <person name="Birren B."/>
        </authorList>
    </citation>
    <scope>NUCLEOTIDE SEQUENCE [LARGE SCALE GENOMIC DNA]</scope>
    <source>
        <strain evidence="4">ACHKN1017</strain>
    </source>
</reference>
<dbReference type="AlphaFoldDB" id="A0A182KDG1"/>
<organism evidence="3 4">
    <name type="scientific">Anopheles christyi</name>
    <dbReference type="NCBI Taxonomy" id="43041"/>
    <lineage>
        <taxon>Eukaryota</taxon>
        <taxon>Metazoa</taxon>
        <taxon>Ecdysozoa</taxon>
        <taxon>Arthropoda</taxon>
        <taxon>Hexapoda</taxon>
        <taxon>Insecta</taxon>
        <taxon>Pterygota</taxon>
        <taxon>Neoptera</taxon>
        <taxon>Endopterygota</taxon>
        <taxon>Diptera</taxon>
        <taxon>Nematocera</taxon>
        <taxon>Culicoidea</taxon>
        <taxon>Culicidae</taxon>
        <taxon>Anophelinae</taxon>
        <taxon>Anopheles</taxon>
    </lineage>
</organism>
<evidence type="ECO:0000256" key="1">
    <source>
        <dbReference type="SAM" id="SignalP"/>
    </source>
</evidence>
<dbReference type="EnsemblMetazoa" id="ACHR008798-RA">
    <property type="protein sequence ID" value="ACHR008798-PA"/>
    <property type="gene ID" value="ACHR008798"/>
</dbReference>
<dbReference type="InterPro" id="IPR036084">
    <property type="entry name" value="Ser_inhib-like_sf"/>
</dbReference>
<feature type="domain" description="TIL" evidence="2">
    <location>
        <begin position="28"/>
        <end position="83"/>
    </location>
</feature>
<evidence type="ECO:0000313" key="3">
    <source>
        <dbReference type="EnsemblMetazoa" id="ACHR008798-PA"/>
    </source>
</evidence>
<dbReference type="SUPFAM" id="SSF57567">
    <property type="entry name" value="Serine protease inhibitors"/>
    <property type="match status" value="1"/>
</dbReference>
<dbReference type="CDD" id="cd19941">
    <property type="entry name" value="TIL"/>
    <property type="match status" value="1"/>
</dbReference>
<name>A0A182KDG1_9DIPT</name>
<evidence type="ECO:0000313" key="4">
    <source>
        <dbReference type="Proteomes" id="UP000075881"/>
    </source>
</evidence>
<accession>A0A182KDG1</accession>
<feature type="signal peptide" evidence="1">
    <location>
        <begin position="1"/>
        <end position="19"/>
    </location>
</feature>
<protein>
    <recommendedName>
        <fullName evidence="2">TIL domain-containing protein</fullName>
    </recommendedName>
</protein>
<dbReference type="Pfam" id="PF01826">
    <property type="entry name" value="TIL"/>
    <property type="match status" value="1"/>
</dbReference>
<dbReference type="InterPro" id="IPR002919">
    <property type="entry name" value="TIL_dom"/>
</dbReference>
<reference evidence="3" key="2">
    <citation type="submission" date="2020-05" db="UniProtKB">
        <authorList>
            <consortium name="EnsemblMetazoa"/>
        </authorList>
    </citation>
    <scope>IDENTIFICATION</scope>
    <source>
        <strain evidence="3">ACHKN1017</strain>
    </source>
</reference>